<dbReference type="CDD" id="cd03398">
    <property type="entry name" value="PAP2_haloperoxidase"/>
    <property type="match status" value="1"/>
</dbReference>
<dbReference type="InterPro" id="IPR016119">
    <property type="entry name" value="Br/Cl_peroxidase_C"/>
</dbReference>
<dbReference type="RefSeq" id="WP_241793974.1">
    <property type="nucleotide sequence ID" value="NZ_JALBUU010000125.1"/>
</dbReference>
<feature type="region of interest" description="Disordered" evidence="1">
    <location>
        <begin position="201"/>
        <end position="233"/>
    </location>
</feature>
<proteinExistence type="predicted"/>
<sequence>MDGNKPYMLLGPQNEVNSAWWLENPKIGVVPLDTLRKRFTPDPYPTKGLKQGTELLEALSKQRNQTLPKNYLSAFINLQPAPFGAIINTTRKSYKISDVNRQRKRLFLEDADRQFVRTGRELARMFEIETPGIQHRHALNWLLYHRPDISPVRQARIWLALDLAIYSALSAAWYYKWADPVTRFRPRPIEVDGKLSVEADRIVGDDGNSDGPPRTCPVPPSRGTPRHPAYPSGHSTYSTAASRVLKYFFCDPVPPPRSLEVKDDEADNWPSAIDPNSTPSEVPEPGPVNGSYNQAFIAHQLDKLADNIGWARLWHNVHWGSDHTFGQKLGEAVADCVIEQFEKDCIVPFDPRPCSVHPDDEPPKHNYISDLKAIRTRSKCDGKGRRHDYIEPKEPNTAEIGTLHGTEEEPGIAGGGTY</sequence>
<evidence type="ECO:0000313" key="2">
    <source>
        <dbReference type="EMBL" id="MCI0756672.1"/>
    </source>
</evidence>
<dbReference type="InterPro" id="IPR052559">
    <property type="entry name" value="V-haloperoxidase"/>
</dbReference>
<dbReference type="Proteomes" id="UP001201985">
    <property type="component" value="Unassembled WGS sequence"/>
</dbReference>
<protein>
    <submittedName>
        <fullName evidence="2">Vanadium-dependent haloperoxidase</fullName>
    </submittedName>
</protein>
<keyword evidence="3" id="KW-1185">Reference proteome</keyword>
<evidence type="ECO:0000313" key="3">
    <source>
        <dbReference type="Proteomes" id="UP001201985"/>
    </source>
</evidence>
<organism evidence="2 3">
    <name type="scientific">Teichococcus vastitatis</name>
    <dbReference type="NCBI Taxonomy" id="2307076"/>
    <lineage>
        <taxon>Bacteria</taxon>
        <taxon>Pseudomonadati</taxon>
        <taxon>Pseudomonadota</taxon>
        <taxon>Alphaproteobacteria</taxon>
        <taxon>Acetobacterales</taxon>
        <taxon>Roseomonadaceae</taxon>
        <taxon>Roseomonas</taxon>
    </lineage>
</organism>
<dbReference type="SUPFAM" id="SSF48317">
    <property type="entry name" value="Acid phosphatase/Vanadium-dependent haloperoxidase"/>
    <property type="match status" value="1"/>
</dbReference>
<dbReference type="PANTHER" id="PTHR34599">
    <property type="entry name" value="PEROXIDASE-RELATED"/>
    <property type="match status" value="1"/>
</dbReference>
<gene>
    <name evidence="2" type="ORF">MON41_23835</name>
</gene>
<reference evidence="2 3" key="1">
    <citation type="submission" date="2022-03" db="EMBL/GenBank/DDBJ databases">
        <title>Complete genome analysis of Roseomonas KG 17.1 : a prolific producer of plant growth promoters.</title>
        <authorList>
            <person name="Saadouli I."/>
            <person name="Najjari A."/>
            <person name="Mosbah A."/>
            <person name="Ouzari H.I."/>
        </authorList>
    </citation>
    <scope>NUCLEOTIDE SEQUENCE [LARGE SCALE GENOMIC DNA]</scope>
    <source>
        <strain evidence="2 3">KG17-1</strain>
    </source>
</reference>
<name>A0ABS9WBI4_9PROT</name>
<evidence type="ECO:0000256" key="1">
    <source>
        <dbReference type="SAM" id="MobiDB-lite"/>
    </source>
</evidence>
<feature type="compositionally biased region" description="Basic and acidic residues" evidence="1">
    <location>
        <begin position="382"/>
        <end position="396"/>
    </location>
</feature>
<feature type="region of interest" description="Disordered" evidence="1">
    <location>
        <begin position="259"/>
        <end position="287"/>
    </location>
</feature>
<dbReference type="PANTHER" id="PTHR34599:SF1">
    <property type="entry name" value="PHOSPHATIDIC ACID PHOSPHATASE TYPE 2_HALOPEROXIDASE DOMAIN-CONTAINING PROTEIN"/>
    <property type="match status" value="1"/>
</dbReference>
<dbReference type="Gene3D" id="1.10.606.10">
    <property type="entry name" value="Vanadium-containing Chloroperoxidase, domain 2"/>
    <property type="match status" value="1"/>
</dbReference>
<dbReference type="EMBL" id="JALBUU010000125">
    <property type="protein sequence ID" value="MCI0756672.1"/>
    <property type="molecule type" value="Genomic_DNA"/>
</dbReference>
<accession>A0ABS9WBI4</accession>
<feature type="region of interest" description="Disordered" evidence="1">
    <location>
        <begin position="382"/>
        <end position="418"/>
    </location>
</feature>
<comment type="caution">
    <text evidence="2">The sequence shown here is derived from an EMBL/GenBank/DDBJ whole genome shotgun (WGS) entry which is preliminary data.</text>
</comment>
<dbReference type="InterPro" id="IPR036938">
    <property type="entry name" value="PAP2/HPO_sf"/>
</dbReference>